<reference evidence="1" key="1">
    <citation type="submission" date="2023-06" db="EMBL/GenBank/DDBJ databases">
        <authorList>
            <consortium name="Lawrence Berkeley National Laboratory"/>
            <person name="Ahrendt S."/>
            <person name="Sahu N."/>
            <person name="Indic B."/>
            <person name="Wong-Bajracharya J."/>
            <person name="Merenyi Z."/>
            <person name="Ke H.-M."/>
            <person name="Monk M."/>
            <person name="Kocsube S."/>
            <person name="Drula E."/>
            <person name="Lipzen A."/>
            <person name="Balint B."/>
            <person name="Henrissat B."/>
            <person name="Andreopoulos B."/>
            <person name="Martin F.M."/>
            <person name="Harder C.B."/>
            <person name="Rigling D."/>
            <person name="Ford K.L."/>
            <person name="Foster G.D."/>
            <person name="Pangilinan J."/>
            <person name="Papanicolaou A."/>
            <person name="Barry K."/>
            <person name="LaButti K."/>
            <person name="Viragh M."/>
            <person name="Koriabine M."/>
            <person name="Yan M."/>
            <person name="Riley R."/>
            <person name="Champramary S."/>
            <person name="Plett K.L."/>
            <person name="Tsai I.J."/>
            <person name="Slot J."/>
            <person name="Sipos G."/>
            <person name="Plett J."/>
            <person name="Nagy L.G."/>
            <person name="Grigoriev I.V."/>
        </authorList>
    </citation>
    <scope>NUCLEOTIDE SEQUENCE</scope>
    <source>
        <strain evidence="1">CCBAS 213</strain>
    </source>
</reference>
<evidence type="ECO:0000313" key="2">
    <source>
        <dbReference type="Proteomes" id="UP001175211"/>
    </source>
</evidence>
<sequence>MSNQKNIGTHAAPIRKYYQQQLKHANEYAMTKRHDPVMSFGPSFHHCGLAYQQALEWAQSLTEIWKRPASNDTVRYFPFIDTLRIRLWDSNIPRRPDSSMRVFGLDFVDARGDPQRVGPDIVVVAGKRASYGPEMEGDVLIPIDGVGGPENTVPERYGVVANCEYFFLAGGETVVAYTFDQDLLS</sequence>
<evidence type="ECO:0000313" key="1">
    <source>
        <dbReference type="EMBL" id="KAK0459192.1"/>
    </source>
</evidence>
<dbReference type="AlphaFoldDB" id="A0AA39KDW6"/>
<gene>
    <name evidence="1" type="ORF">EV420DRAFT_1642178</name>
</gene>
<protein>
    <submittedName>
        <fullName evidence="1">Uncharacterized protein</fullName>
    </submittedName>
</protein>
<organism evidence="1 2">
    <name type="scientific">Armillaria tabescens</name>
    <name type="common">Ringless honey mushroom</name>
    <name type="synonym">Agaricus tabescens</name>
    <dbReference type="NCBI Taxonomy" id="1929756"/>
    <lineage>
        <taxon>Eukaryota</taxon>
        <taxon>Fungi</taxon>
        <taxon>Dikarya</taxon>
        <taxon>Basidiomycota</taxon>
        <taxon>Agaricomycotina</taxon>
        <taxon>Agaricomycetes</taxon>
        <taxon>Agaricomycetidae</taxon>
        <taxon>Agaricales</taxon>
        <taxon>Marasmiineae</taxon>
        <taxon>Physalacriaceae</taxon>
        <taxon>Desarmillaria</taxon>
    </lineage>
</organism>
<accession>A0AA39KDW6</accession>
<dbReference type="Proteomes" id="UP001175211">
    <property type="component" value="Unassembled WGS sequence"/>
</dbReference>
<name>A0AA39KDW6_ARMTA</name>
<dbReference type="EMBL" id="JAUEPS010000015">
    <property type="protein sequence ID" value="KAK0459192.1"/>
    <property type="molecule type" value="Genomic_DNA"/>
</dbReference>
<dbReference type="RefSeq" id="XP_060331418.1">
    <property type="nucleotide sequence ID" value="XM_060477324.1"/>
</dbReference>
<comment type="caution">
    <text evidence="1">The sequence shown here is derived from an EMBL/GenBank/DDBJ whole genome shotgun (WGS) entry which is preliminary data.</text>
</comment>
<dbReference type="GeneID" id="85360872"/>
<proteinExistence type="predicted"/>
<keyword evidence="2" id="KW-1185">Reference proteome</keyword>